<keyword evidence="2" id="KW-1185">Reference proteome</keyword>
<reference evidence="1 2" key="1">
    <citation type="journal article" date="2016" name="Mol. Biol. Evol.">
        <title>Comparative Genomics of Early-Diverging Mushroom-Forming Fungi Provides Insights into the Origins of Lignocellulose Decay Capabilities.</title>
        <authorList>
            <person name="Nagy L.G."/>
            <person name="Riley R."/>
            <person name="Tritt A."/>
            <person name="Adam C."/>
            <person name="Daum C."/>
            <person name="Floudas D."/>
            <person name="Sun H."/>
            <person name="Yadav J.S."/>
            <person name="Pangilinan J."/>
            <person name="Larsson K.H."/>
            <person name="Matsuura K."/>
            <person name="Barry K."/>
            <person name="Labutti K."/>
            <person name="Kuo R."/>
            <person name="Ohm R.A."/>
            <person name="Bhattacharya S.S."/>
            <person name="Shirouzu T."/>
            <person name="Yoshinaga Y."/>
            <person name="Martin F.M."/>
            <person name="Grigoriev I.V."/>
            <person name="Hibbett D.S."/>
        </authorList>
    </citation>
    <scope>NUCLEOTIDE SEQUENCE [LARGE SCALE GENOMIC DNA]</scope>
    <source>
        <strain evidence="1 2">HHB12733</strain>
    </source>
</reference>
<name>A0A165H877_9BASI</name>
<evidence type="ECO:0000313" key="2">
    <source>
        <dbReference type="Proteomes" id="UP000076842"/>
    </source>
</evidence>
<dbReference type="EMBL" id="KV423945">
    <property type="protein sequence ID" value="KZT58974.1"/>
    <property type="molecule type" value="Genomic_DNA"/>
</dbReference>
<sequence>MAYYGPSLPYAIPQLLPPPVAYATVALVPVWQYSSVLPAGPGLPANPYSYQYGPAPPMTVVPAYPPNGWNAPPPTFDATSPTNSGCGSLCTAFVECLTAVVQLVAGGGC</sequence>
<organism evidence="1 2">
    <name type="scientific">Calocera cornea HHB12733</name>
    <dbReference type="NCBI Taxonomy" id="1353952"/>
    <lineage>
        <taxon>Eukaryota</taxon>
        <taxon>Fungi</taxon>
        <taxon>Dikarya</taxon>
        <taxon>Basidiomycota</taxon>
        <taxon>Agaricomycotina</taxon>
        <taxon>Dacrymycetes</taxon>
        <taxon>Dacrymycetales</taxon>
        <taxon>Dacrymycetaceae</taxon>
        <taxon>Calocera</taxon>
    </lineage>
</organism>
<dbReference type="Proteomes" id="UP000076842">
    <property type="component" value="Unassembled WGS sequence"/>
</dbReference>
<dbReference type="AlphaFoldDB" id="A0A165H877"/>
<gene>
    <name evidence="1" type="ORF">CALCODRAFT_481903</name>
</gene>
<proteinExistence type="predicted"/>
<accession>A0A165H877</accession>
<evidence type="ECO:0000313" key="1">
    <source>
        <dbReference type="EMBL" id="KZT58974.1"/>
    </source>
</evidence>
<dbReference type="InParanoid" id="A0A165H877"/>
<protein>
    <submittedName>
        <fullName evidence="1">Uncharacterized protein</fullName>
    </submittedName>
</protein>